<proteinExistence type="predicted"/>
<evidence type="ECO:0000313" key="4">
    <source>
        <dbReference type="WBParaSite" id="TASK_0000150101-mRNA-1"/>
    </source>
</evidence>
<sequence length="252" mass="27491">MEKIRGLNISGLLPSGVDLEGVRRVLNETITNFTITELLNATDPAKINTSSLDQILKDVENITSFGNITKENFTKPNKALAEAIDSVHKIKSGLKKTHQSLQQFESRKTDILGPLNELIDALNASLTAAEETKLTAEVGKQYDNIVANLTDYMKSNGEATFANLTASLFPCMEAHAAYSAAIGVTCGESGGVRLLIGLSYVLALNVLFLTFLYFALFNLAFFQALQIRMLSDMAGGDDFELISEYGRDILLK</sequence>
<keyword evidence="1" id="KW-1133">Transmembrane helix</keyword>
<dbReference type="AlphaFoldDB" id="A0A0R3VVS4"/>
<dbReference type="WBParaSite" id="TASK_0000150101-mRNA-1">
    <property type="protein sequence ID" value="TASK_0000150101-mRNA-1"/>
    <property type="gene ID" value="TASK_0000150101"/>
</dbReference>
<name>A0A0R3VVS4_TAEAS</name>
<dbReference type="Proteomes" id="UP000282613">
    <property type="component" value="Unassembled WGS sequence"/>
</dbReference>
<gene>
    <name evidence="2" type="ORF">TASK_LOCUS1502</name>
</gene>
<accession>A0A0R3VVS4</accession>
<organism evidence="4">
    <name type="scientific">Taenia asiatica</name>
    <name type="common">Asian tapeworm</name>
    <dbReference type="NCBI Taxonomy" id="60517"/>
    <lineage>
        <taxon>Eukaryota</taxon>
        <taxon>Metazoa</taxon>
        <taxon>Spiralia</taxon>
        <taxon>Lophotrochozoa</taxon>
        <taxon>Platyhelminthes</taxon>
        <taxon>Cestoda</taxon>
        <taxon>Eucestoda</taxon>
        <taxon>Cyclophyllidea</taxon>
        <taxon>Taeniidae</taxon>
        <taxon>Taenia</taxon>
    </lineage>
</organism>
<feature type="transmembrane region" description="Helical" evidence="1">
    <location>
        <begin position="194"/>
        <end position="221"/>
    </location>
</feature>
<reference evidence="2 3" key="2">
    <citation type="submission" date="2018-11" db="EMBL/GenBank/DDBJ databases">
        <authorList>
            <consortium name="Pathogen Informatics"/>
        </authorList>
    </citation>
    <scope>NUCLEOTIDE SEQUENCE [LARGE SCALE GENOMIC DNA]</scope>
</reference>
<evidence type="ECO:0000313" key="3">
    <source>
        <dbReference type="Proteomes" id="UP000282613"/>
    </source>
</evidence>
<keyword evidence="1" id="KW-0812">Transmembrane</keyword>
<dbReference type="EMBL" id="UYRS01000406">
    <property type="protein sequence ID" value="VDK23156.1"/>
    <property type="molecule type" value="Genomic_DNA"/>
</dbReference>
<reference evidence="4" key="1">
    <citation type="submission" date="2017-02" db="UniProtKB">
        <authorList>
            <consortium name="WormBaseParasite"/>
        </authorList>
    </citation>
    <scope>IDENTIFICATION</scope>
</reference>
<evidence type="ECO:0000313" key="2">
    <source>
        <dbReference type="EMBL" id="VDK23156.1"/>
    </source>
</evidence>
<keyword evidence="3" id="KW-1185">Reference proteome</keyword>
<evidence type="ECO:0000256" key="1">
    <source>
        <dbReference type="SAM" id="Phobius"/>
    </source>
</evidence>
<protein>
    <submittedName>
        <fullName evidence="4">WSN domain-containing protein</fullName>
    </submittedName>
</protein>
<keyword evidence="1" id="KW-0472">Membrane</keyword>